<keyword evidence="3 6" id="KW-0456">Lyase</keyword>
<gene>
    <name evidence="6" type="primary">aepY</name>
    <name evidence="6" type="ORF">H1B31_02565</name>
</gene>
<dbReference type="Pfam" id="PF02775">
    <property type="entry name" value="TPP_enzyme_C"/>
    <property type="match status" value="1"/>
</dbReference>
<sequence>MNVNDFISALGTEFYAGVPDSKLRPLVDCLMDMYGANSPTHMIAANEGNAAALAAGYHLATGKTPLVYLQNSGLGNIVNPLLSLLHEEVYGIPCIFVIGWRGEPDLHDEPQHLVQGRLSLPLLETMGVHTMVLTQETTPADVAQWIEKQRTHLAAGGQCALLVCDGALTYPKRKYTNDFPLRREEAIATILAAAGDPIIVATTGKTGRELFELREARGEDHAHDFLTVGSMGHAAAIALGIALHRPEWRVIVLDGDGAALMHMGAMATIGAAAPTNLVHILLNNEAHESVGGAPTAAHSVNFPAIAAALGYQAIQTADTKDDLTCALAELQTADVLSFLEIRTAIGSRADLGRPTTTPHENKEALMQTLQG</sequence>
<dbReference type="SUPFAM" id="SSF52518">
    <property type="entry name" value="Thiamin diphosphate-binding fold (THDP-binding)"/>
    <property type="match status" value="2"/>
</dbReference>
<dbReference type="InterPro" id="IPR017684">
    <property type="entry name" value="Phosphono-pyrv_decarboxylase"/>
</dbReference>
<evidence type="ECO:0000259" key="4">
    <source>
        <dbReference type="Pfam" id="PF02775"/>
    </source>
</evidence>
<dbReference type="InterPro" id="IPR012001">
    <property type="entry name" value="Thiamin_PyroP_enz_TPP-bd_dom"/>
</dbReference>
<accession>A0A7G7VL65</accession>
<dbReference type="RefSeq" id="WP_185980784.1">
    <property type="nucleotide sequence ID" value="NZ_CP060204.1"/>
</dbReference>
<dbReference type="PANTHER" id="PTHR42818">
    <property type="entry name" value="SULFOPYRUVATE DECARBOXYLASE SUBUNIT ALPHA"/>
    <property type="match status" value="1"/>
</dbReference>
<evidence type="ECO:0000256" key="1">
    <source>
        <dbReference type="ARBA" id="ARBA00022793"/>
    </source>
</evidence>
<evidence type="ECO:0000313" key="6">
    <source>
        <dbReference type="EMBL" id="QNH54858.1"/>
    </source>
</evidence>
<dbReference type="EC" id="4.1.1.82" evidence="6"/>
<keyword evidence="6" id="KW-0670">Pyruvate</keyword>
<feature type="domain" description="Thiamine pyrophosphate enzyme TPP-binding" evidence="4">
    <location>
        <begin position="204"/>
        <end position="341"/>
    </location>
</feature>
<evidence type="ECO:0000259" key="5">
    <source>
        <dbReference type="Pfam" id="PF02776"/>
    </source>
</evidence>
<dbReference type="PANTHER" id="PTHR42818:SF1">
    <property type="entry name" value="SULFOPYRUVATE DECARBOXYLASE"/>
    <property type="match status" value="1"/>
</dbReference>
<dbReference type="GO" id="GO:0000287">
    <property type="term" value="F:magnesium ion binding"/>
    <property type="evidence" value="ECO:0007669"/>
    <property type="project" value="InterPro"/>
</dbReference>
<name>A0A7G7VL65_9FIRM</name>
<dbReference type="CDD" id="cd07035">
    <property type="entry name" value="TPP_PYR_POX_like"/>
    <property type="match status" value="1"/>
</dbReference>
<dbReference type="InterPro" id="IPR000399">
    <property type="entry name" value="TPP-bd_CS"/>
</dbReference>
<dbReference type="Gene3D" id="3.40.50.970">
    <property type="match status" value="2"/>
</dbReference>
<dbReference type="EMBL" id="CP060204">
    <property type="protein sequence ID" value="QNH54858.1"/>
    <property type="molecule type" value="Genomic_DNA"/>
</dbReference>
<dbReference type="GO" id="GO:0033980">
    <property type="term" value="F:phosphonopyruvate decarboxylase activity"/>
    <property type="evidence" value="ECO:0007669"/>
    <property type="project" value="UniProtKB-EC"/>
</dbReference>
<dbReference type="InterPro" id="IPR029061">
    <property type="entry name" value="THDP-binding"/>
</dbReference>
<evidence type="ECO:0000256" key="2">
    <source>
        <dbReference type="ARBA" id="ARBA00023052"/>
    </source>
</evidence>
<feature type="domain" description="Thiamine pyrophosphate enzyme N-terminal TPP-binding" evidence="5">
    <location>
        <begin position="5"/>
        <end position="115"/>
    </location>
</feature>
<dbReference type="AlphaFoldDB" id="A0A7G7VL65"/>
<keyword evidence="1" id="KW-0210">Decarboxylase</keyword>
<dbReference type="Pfam" id="PF02776">
    <property type="entry name" value="TPP_enzyme_N"/>
    <property type="match status" value="1"/>
</dbReference>
<dbReference type="Proteomes" id="UP000515480">
    <property type="component" value="Chromosome"/>
</dbReference>
<evidence type="ECO:0000313" key="7">
    <source>
        <dbReference type="Proteomes" id="UP000515480"/>
    </source>
</evidence>
<keyword evidence="2" id="KW-0786">Thiamine pyrophosphate</keyword>
<dbReference type="KEGG" id="stim:H1B31_02565"/>
<proteinExistence type="predicted"/>
<dbReference type="InterPro" id="IPR011766">
    <property type="entry name" value="TPP_enzyme_TPP-bd"/>
</dbReference>
<organism evidence="6 7">
    <name type="scientific">Selenomonas timonae</name>
    <dbReference type="NCBI Taxonomy" id="2754044"/>
    <lineage>
        <taxon>Bacteria</taxon>
        <taxon>Bacillati</taxon>
        <taxon>Bacillota</taxon>
        <taxon>Negativicutes</taxon>
        <taxon>Selenomonadales</taxon>
        <taxon>Selenomonadaceae</taxon>
        <taxon>Selenomonas</taxon>
    </lineage>
</organism>
<reference evidence="6 7" key="1">
    <citation type="submission" date="2020-07" db="EMBL/GenBank/DDBJ databases">
        <title>Complete genome and description of Selenomonas timonensis sp. nov., a new bacterium isolated from a gingivitis subject.</title>
        <authorList>
            <person name="Antezack A."/>
        </authorList>
    </citation>
    <scope>NUCLEOTIDE SEQUENCE [LARGE SCALE GENOMIC DNA]</scope>
    <source>
        <strain evidence="6 7">Marseille-Q3039</strain>
    </source>
</reference>
<dbReference type="PROSITE" id="PS00187">
    <property type="entry name" value="TPP_ENZYMES"/>
    <property type="match status" value="1"/>
</dbReference>
<dbReference type="GO" id="GO:0032923">
    <property type="term" value="P:organic phosphonate biosynthetic process"/>
    <property type="evidence" value="ECO:0007669"/>
    <property type="project" value="InterPro"/>
</dbReference>
<dbReference type="GO" id="GO:0030976">
    <property type="term" value="F:thiamine pyrophosphate binding"/>
    <property type="evidence" value="ECO:0007669"/>
    <property type="project" value="InterPro"/>
</dbReference>
<protein>
    <submittedName>
        <fullName evidence="6">Phosphonopyruvate decarboxylase</fullName>
        <ecNumber evidence="6">4.1.1.82</ecNumber>
    </submittedName>
</protein>
<dbReference type="NCBIfam" id="TIGR03297">
    <property type="entry name" value="Ppyr-DeCO2ase"/>
    <property type="match status" value="1"/>
</dbReference>
<evidence type="ECO:0000256" key="3">
    <source>
        <dbReference type="ARBA" id="ARBA00023239"/>
    </source>
</evidence>
<keyword evidence="7" id="KW-1185">Reference proteome</keyword>
<dbReference type="InterPro" id="IPR051818">
    <property type="entry name" value="TPP_dependent_decarboxylase"/>
</dbReference>